<evidence type="ECO:0000313" key="5">
    <source>
        <dbReference type="Proteomes" id="UP000188602"/>
    </source>
</evidence>
<reference evidence="4 5" key="1">
    <citation type="submission" date="2016-10" db="EMBL/GenBank/DDBJ databases">
        <title>Rodentibacter gen. nov. and new species.</title>
        <authorList>
            <person name="Christensen H."/>
        </authorList>
    </citation>
    <scope>NUCLEOTIDE SEQUENCE [LARGE SCALE GENOMIC DNA]</scope>
    <source>
        <strain evidence="4 5">Ac151</strain>
    </source>
</reference>
<dbReference type="RefSeq" id="WP_077425505.1">
    <property type="nucleotide sequence ID" value="NZ_MLHQ01000035.1"/>
</dbReference>
<feature type="compositionally biased region" description="Basic residues" evidence="1">
    <location>
        <begin position="176"/>
        <end position="188"/>
    </location>
</feature>
<dbReference type="Pfam" id="PF03413">
    <property type="entry name" value="PepSY"/>
    <property type="match status" value="2"/>
</dbReference>
<evidence type="ECO:0000313" key="4">
    <source>
        <dbReference type="EMBL" id="OOF55788.1"/>
    </source>
</evidence>
<feature type="domain" description="PepSY" evidence="3">
    <location>
        <begin position="116"/>
        <end position="170"/>
    </location>
</feature>
<keyword evidence="5" id="KW-1185">Reference proteome</keyword>
<organism evidence="4 5">
    <name type="scientific">Rodentibacter myodis</name>
    <dbReference type="NCBI Taxonomy" id="1907939"/>
    <lineage>
        <taxon>Bacteria</taxon>
        <taxon>Pseudomonadati</taxon>
        <taxon>Pseudomonadota</taxon>
        <taxon>Gammaproteobacteria</taxon>
        <taxon>Pasteurellales</taxon>
        <taxon>Pasteurellaceae</taxon>
        <taxon>Rodentibacter</taxon>
    </lineage>
</organism>
<comment type="caution">
    <text evidence="4">The sequence shown here is derived from an EMBL/GenBank/DDBJ whole genome shotgun (WGS) entry which is preliminary data.</text>
</comment>
<dbReference type="STRING" id="1907939.BKL49_11160"/>
<evidence type="ECO:0000256" key="2">
    <source>
        <dbReference type="SAM" id="SignalP"/>
    </source>
</evidence>
<dbReference type="AlphaFoldDB" id="A0A1V3JGP6"/>
<feature type="chain" id="PRO_5012550497" description="PepSY domain-containing protein" evidence="2">
    <location>
        <begin position="24"/>
        <end position="229"/>
    </location>
</feature>
<evidence type="ECO:0000259" key="3">
    <source>
        <dbReference type="Pfam" id="PF03413"/>
    </source>
</evidence>
<evidence type="ECO:0000256" key="1">
    <source>
        <dbReference type="SAM" id="MobiDB-lite"/>
    </source>
</evidence>
<proteinExistence type="predicted"/>
<protein>
    <recommendedName>
        <fullName evidence="3">PepSY domain-containing protein</fullName>
    </recommendedName>
</protein>
<gene>
    <name evidence="4" type="ORF">BKL49_11160</name>
</gene>
<sequence length="229" mass="25569">MKKRVNSLFVGAMLLSAVGVAQALSPQAQEAFEKAQVSAQQALSSAQNKVGAEAKVKEIEFHHTKYGKDYFQVEIFANGQKHQVDVDANNGEILGVESKTPKKVKVQSEKAEPKTTFTQAMDIATTKTGGKVIEAVFHSHKDKTFYEIETLASGQKFVVAVDAENGQIIDMPKKGKDSHHKHHGKNHHKQDEKHHKPSHQMQHGQGWHQHENSEHHHKQDNPSQSDNVR</sequence>
<dbReference type="EMBL" id="MLHQ01000035">
    <property type="protein sequence ID" value="OOF55788.1"/>
    <property type="molecule type" value="Genomic_DNA"/>
</dbReference>
<feature type="domain" description="PepSY" evidence="3">
    <location>
        <begin position="37"/>
        <end position="97"/>
    </location>
</feature>
<dbReference type="Gene3D" id="3.10.450.40">
    <property type="match status" value="2"/>
</dbReference>
<accession>A0A1V3JGP6</accession>
<dbReference type="Proteomes" id="UP000188602">
    <property type="component" value="Unassembled WGS sequence"/>
</dbReference>
<feature type="compositionally biased region" description="Basic and acidic residues" evidence="1">
    <location>
        <begin position="208"/>
        <end position="220"/>
    </location>
</feature>
<dbReference type="OrthoDB" id="8606426at2"/>
<keyword evidence="2" id="KW-0732">Signal</keyword>
<feature type="signal peptide" evidence="2">
    <location>
        <begin position="1"/>
        <end position="23"/>
    </location>
</feature>
<name>A0A1V3JGP6_9PAST</name>
<feature type="region of interest" description="Disordered" evidence="1">
    <location>
        <begin position="170"/>
        <end position="229"/>
    </location>
</feature>
<dbReference type="InterPro" id="IPR025711">
    <property type="entry name" value="PepSY"/>
</dbReference>